<feature type="transmembrane region" description="Helical" evidence="8">
    <location>
        <begin position="133"/>
        <end position="152"/>
    </location>
</feature>
<keyword evidence="3" id="KW-1003">Cell membrane</keyword>
<feature type="transmembrane region" description="Helical" evidence="8">
    <location>
        <begin position="274"/>
        <end position="291"/>
    </location>
</feature>
<evidence type="ECO:0000256" key="3">
    <source>
        <dbReference type="ARBA" id="ARBA00022475"/>
    </source>
</evidence>
<proteinExistence type="predicted"/>
<keyword evidence="2" id="KW-0813">Transport</keyword>
<dbReference type="PANTHER" id="PTHR23513">
    <property type="entry name" value="INTEGRAL MEMBRANE EFFLUX PROTEIN-RELATED"/>
    <property type="match status" value="1"/>
</dbReference>
<keyword evidence="5 8" id="KW-1133">Transmembrane helix</keyword>
<feature type="transmembrane region" description="Helical" evidence="8">
    <location>
        <begin position="12"/>
        <end position="36"/>
    </location>
</feature>
<evidence type="ECO:0000313" key="9">
    <source>
        <dbReference type="EMBL" id="GGU38219.1"/>
    </source>
</evidence>
<feature type="region of interest" description="Disordered" evidence="7">
    <location>
        <begin position="404"/>
        <end position="449"/>
    </location>
</feature>
<dbReference type="InterPro" id="IPR010290">
    <property type="entry name" value="TM_effector"/>
</dbReference>
<comment type="subcellular location">
    <subcellularLocation>
        <location evidence="1">Cell membrane</location>
        <topology evidence="1">Multi-pass membrane protein</topology>
    </subcellularLocation>
</comment>
<keyword evidence="6 8" id="KW-0472">Membrane</keyword>
<dbReference type="Pfam" id="PF05977">
    <property type="entry name" value="MFS_3"/>
    <property type="match status" value="1"/>
</dbReference>
<feature type="transmembrane region" description="Helical" evidence="8">
    <location>
        <begin position="335"/>
        <end position="356"/>
    </location>
</feature>
<feature type="transmembrane region" description="Helical" evidence="8">
    <location>
        <begin position="297"/>
        <end position="314"/>
    </location>
</feature>
<dbReference type="Proteomes" id="UP000649573">
    <property type="component" value="Unassembled WGS sequence"/>
</dbReference>
<evidence type="ECO:0000256" key="5">
    <source>
        <dbReference type="ARBA" id="ARBA00022989"/>
    </source>
</evidence>
<feature type="transmembrane region" description="Helical" evidence="8">
    <location>
        <begin position="75"/>
        <end position="95"/>
    </location>
</feature>
<dbReference type="CDD" id="cd06173">
    <property type="entry name" value="MFS_MefA_like"/>
    <property type="match status" value="1"/>
</dbReference>
<evidence type="ECO:0000313" key="10">
    <source>
        <dbReference type="Proteomes" id="UP000649573"/>
    </source>
</evidence>
<dbReference type="PANTHER" id="PTHR23513:SF11">
    <property type="entry name" value="STAPHYLOFERRIN A TRANSPORTER"/>
    <property type="match status" value="1"/>
</dbReference>
<dbReference type="Gene3D" id="1.20.1250.20">
    <property type="entry name" value="MFS general substrate transporter like domains"/>
    <property type="match status" value="1"/>
</dbReference>
<keyword evidence="10" id="KW-1185">Reference proteome</keyword>
<evidence type="ECO:0000256" key="7">
    <source>
        <dbReference type="SAM" id="MobiDB-lite"/>
    </source>
</evidence>
<reference evidence="10" key="1">
    <citation type="journal article" date="2019" name="Int. J. Syst. Evol. Microbiol.">
        <title>The Global Catalogue of Microorganisms (GCM) 10K type strain sequencing project: providing services to taxonomists for standard genome sequencing and annotation.</title>
        <authorList>
            <consortium name="The Broad Institute Genomics Platform"/>
            <consortium name="The Broad Institute Genome Sequencing Center for Infectious Disease"/>
            <person name="Wu L."/>
            <person name="Ma J."/>
        </authorList>
    </citation>
    <scope>NUCLEOTIDE SEQUENCE [LARGE SCALE GENOMIC DNA]</scope>
    <source>
        <strain evidence="10">JCM 3296</strain>
    </source>
</reference>
<dbReference type="SUPFAM" id="SSF103473">
    <property type="entry name" value="MFS general substrate transporter"/>
    <property type="match status" value="1"/>
</dbReference>
<evidence type="ECO:0000256" key="4">
    <source>
        <dbReference type="ARBA" id="ARBA00022692"/>
    </source>
</evidence>
<comment type="caution">
    <text evidence="9">The sequence shown here is derived from an EMBL/GenBank/DDBJ whole genome shotgun (WGS) entry which is preliminary data.</text>
</comment>
<evidence type="ECO:0000256" key="1">
    <source>
        <dbReference type="ARBA" id="ARBA00004651"/>
    </source>
</evidence>
<dbReference type="EMBL" id="BMRE01000012">
    <property type="protein sequence ID" value="GGU38219.1"/>
    <property type="molecule type" value="Genomic_DNA"/>
</dbReference>
<feature type="transmembrane region" description="Helical" evidence="8">
    <location>
        <begin position="247"/>
        <end position="267"/>
    </location>
</feature>
<feature type="transmembrane region" description="Helical" evidence="8">
    <location>
        <begin position="101"/>
        <end position="121"/>
    </location>
</feature>
<sequence>MFRALRHRNYRRWAAADLVSVTGSWMQVIGVNWVVLERTGSVTSVGISVLLSTLPAVLLGPWAGALADRFPVRRIVLVCQVMHAVLAGVLGFAVWSGLPMATIYALTCAAGLISVFDGPAFGRLSSQIVPRDGLGNAVALGSVINSVGRIIGMSTAGVLTALVGAPVLFVLNSLSFVAVIATVLTIRREELHVLATSAPNRAGVRDGLRYVATSGRLLLLVTLGFVLSCLGRNYQVTMAAMSADAAMYGVLSSVFAVGTVLGGLVAAARRTLSVRLLLVAAALASLLQVIGGLVSGPVAFAVVIVPIAAAAVLIDTTMSTRLQLDSEDGMRGRMLAISGSAGAAAGAVGAPLLGWLCERLGASTTLVLAGTITLLTTVSAAVLFGASPHRRTALAHRVLRRQRGVAHPAGHPLQPAPLTRPRRRARARTGKTELAGAHHRPGDRPVQRG</sequence>
<dbReference type="RefSeq" id="WP_189254562.1">
    <property type="nucleotide sequence ID" value="NZ_BMRE01000012.1"/>
</dbReference>
<feature type="transmembrane region" description="Helical" evidence="8">
    <location>
        <begin position="158"/>
        <end position="186"/>
    </location>
</feature>
<feature type="compositionally biased region" description="Basic and acidic residues" evidence="7">
    <location>
        <begin position="440"/>
        <end position="449"/>
    </location>
</feature>
<evidence type="ECO:0000256" key="8">
    <source>
        <dbReference type="SAM" id="Phobius"/>
    </source>
</evidence>
<feature type="transmembrane region" description="Helical" evidence="8">
    <location>
        <begin position="207"/>
        <end position="227"/>
    </location>
</feature>
<dbReference type="InterPro" id="IPR036259">
    <property type="entry name" value="MFS_trans_sf"/>
</dbReference>
<accession>A0ABQ2UIV1</accession>
<feature type="transmembrane region" description="Helical" evidence="8">
    <location>
        <begin position="362"/>
        <end position="384"/>
    </location>
</feature>
<feature type="transmembrane region" description="Helical" evidence="8">
    <location>
        <begin position="42"/>
        <end position="63"/>
    </location>
</feature>
<protein>
    <submittedName>
        <fullName evidence="9">MFS transporter</fullName>
    </submittedName>
</protein>
<feature type="compositionally biased region" description="Basic residues" evidence="7">
    <location>
        <begin position="420"/>
        <end position="429"/>
    </location>
</feature>
<organism evidence="9 10">
    <name type="scientific">Lentzea flava</name>
    <dbReference type="NCBI Taxonomy" id="103732"/>
    <lineage>
        <taxon>Bacteria</taxon>
        <taxon>Bacillati</taxon>
        <taxon>Actinomycetota</taxon>
        <taxon>Actinomycetes</taxon>
        <taxon>Pseudonocardiales</taxon>
        <taxon>Pseudonocardiaceae</taxon>
        <taxon>Lentzea</taxon>
    </lineage>
</organism>
<keyword evidence="4 8" id="KW-0812">Transmembrane</keyword>
<name>A0ABQ2UIV1_9PSEU</name>
<evidence type="ECO:0000256" key="2">
    <source>
        <dbReference type="ARBA" id="ARBA00022448"/>
    </source>
</evidence>
<evidence type="ECO:0000256" key="6">
    <source>
        <dbReference type="ARBA" id="ARBA00023136"/>
    </source>
</evidence>
<gene>
    <name evidence="9" type="ORF">GCM10010178_33070</name>
</gene>